<keyword evidence="2" id="KW-1185">Reference proteome</keyword>
<protein>
    <recommendedName>
        <fullName evidence="3">DUF2793 domain-containing protein</fullName>
    </recommendedName>
</protein>
<dbReference type="AlphaFoldDB" id="A0A1N7EPG2"/>
<organism evidence="1 2">
    <name type="scientific">Roseovarius nanhaiticus</name>
    <dbReference type="NCBI Taxonomy" id="573024"/>
    <lineage>
        <taxon>Bacteria</taxon>
        <taxon>Pseudomonadati</taxon>
        <taxon>Pseudomonadota</taxon>
        <taxon>Alphaproteobacteria</taxon>
        <taxon>Rhodobacterales</taxon>
        <taxon>Roseobacteraceae</taxon>
        <taxon>Roseovarius</taxon>
    </lineage>
</organism>
<dbReference type="Pfam" id="PF10983">
    <property type="entry name" value="DUF2793"/>
    <property type="match status" value="1"/>
</dbReference>
<proteinExistence type="predicted"/>
<evidence type="ECO:0000313" key="1">
    <source>
        <dbReference type="EMBL" id="SIR89825.1"/>
    </source>
</evidence>
<dbReference type="EMBL" id="FTNV01000001">
    <property type="protein sequence ID" value="SIR89825.1"/>
    <property type="molecule type" value="Genomic_DNA"/>
</dbReference>
<evidence type="ECO:0000313" key="2">
    <source>
        <dbReference type="Proteomes" id="UP000186019"/>
    </source>
</evidence>
<dbReference type="STRING" id="573024.SAMN05216208_1734"/>
<dbReference type="Proteomes" id="UP000186019">
    <property type="component" value="Unassembled WGS sequence"/>
</dbReference>
<sequence length="591" mass="62928">MPDIADFPNSSTHLQLPYIQPNQAQKHVTHNEGMLRLDAIVQLSVVSADIAAPPSTPAEGARHIVPAGASGVWSGQDAMLAVFQGGGWTYLNPKSGWTAWVVDQGKHVVFDGAVWRAVQEANDHQNLQRVGIRTSADDTNRLAVASDATLLTHEGGGHQVKVNKAATGDTASLLFQTDWQARAEMGTAGSDDFEIKVSADGATFNTALRADAATGRVEFPAGVDGIAPSAFGTGPLLTVDYVTSRGLDLVTNGTGILGNGYNFPSAFMHDPLTTPNLPASFSYAGYYSSEVATSEYLAVDPNQVWRLGCYLMQEKLSGDWSAYGSRERHTQYMGLLCYDLDRQPINAFHHMRYRKNGIDSLTTLAAPLAPGDTILRLVDSSGWNSSAAPFYQRGLIILGYRNDAGGLYTHYSRHIQFDMFGAGAIDGAAHTVTLSSPFPASMGNPDDPDGIWPAGTRIANSDSGGNFKYVCLHGTRMPKAGQWYRATGYIGGIDLSGSNAEFNFPPGTAYVRPFWIPNHSNRPGGSGGSPDTGADHRVWFAGTSVTPEPLARLSAVATGSASGSMAIKVPMADFATGAISLQPPVRSLVEL</sequence>
<gene>
    <name evidence="1" type="ORF">SAMN05421666_0401</name>
</gene>
<evidence type="ECO:0008006" key="3">
    <source>
        <dbReference type="Google" id="ProtNLM"/>
    </source>
</evidence>
<name>A0A1N7EPG2_9RHOB</name>
<dbReference type="RefSeq" id="WP_076530530.1">
    <property type="nucleotide sequence ID" value="NZ_FOAC01000001.1"/>
</dbReference>
<dbReference type="OrthoDB" id="564699at2"/>
<accession>A0A1N7EPG2</accession>
<dbReference type="InterPro" id="IPR021251">
    <property type="entry name" value="DUF2793"/>
</dbReference>
<reference evidence="1 2" key="1">
    <citation type="submission" date="2017-01" db="EMBL/GenBank/DDBJ databases">
        <authorList>
            <person name="Mah S.A."/>
            <person name="Swanson W.J."/>
            <person name="Moy G.W."/>
            <person name="Vacquier V.D."/>
        </authorList>
    </citation>
    <scope>NUCLEOTIDE SEQUENCE [LARGE SCALE GENOMIC DNA]</scope>
    <source>
        <strain evidence="1 2">DSM 29590</strain>
    </source>
</reference>